<dbReference type="Proteomes" id="UP001174867">
    <property type="component" value="Unassembled WGS sequence"/>
</dbReference>
<dbReference type="EMBL" id="JAUJYW010000004">
    <property type="protein sequence ID" value="MDN8600099.1"/>
    <property type="molecule type" value="Genomic_DNA"/>
</dbReference>
<dbReference type="PANTHER" id="PTHR13754">
    <property type="entry name" value="METALLO-BETA-LACTAMASE SUPERFAMILY PROTEIN"/>
    <property type="match status" value="1"/>
</dbReference>
<gene>
    <name evidence="2" type="ORF">Q0A17_11840</name>
</gene>
<accession>A0ABT8PUZ4</accession>
<dbReference type="Pfam" id="PF00753">
    <property type="entry name" value="Lactamase_B"/>
    <property type="match status" value="1"/>
</dbReference>
<comment type="caution">
    <text evidence="2">The sequence shown here is derived from an EMBL/GenBank/DDBJ whole genome shotgun (WGS) entry which is preliminary data.</text>
</comment>
<dbReference type="InterPro" id="IPR036866">
    <property type="entry name" value="RibonucZ/Hydroxyglut_hydro"/>
</dbReference>
<evidence type="ECO:0000259" key="1">
    <source>
        <dbReference type="SMART" id="SM00849"/>
    </source>
</evidence>
<dbReference type="PANTHER" id="PTHR13754:SF13">
    <property type="entry name" value="METALLO-BETA-LACTAMASE SUPERFAMILY PROTEIN (AFU_ORTHOLOGUE AFUA_3G07630)"/>
    <property type="match status" value="1"/>
</dbReference>
<dbReference type="CDD" id="cd07713">
    <property type="entry name" value="DHPS-like_MBL-fold"/>
    <property type="match status" value="1"/>
</dbReference>
<proteinExistence type="predicted"/>
<name>A0ABT8PUZ4_9ENTR</name>
<sequence>MSLKISVLLENHLAKESHNSSPLISRPGLSLLIEDGQDRLLFDTGPDNSFLKNALNMGIDLNTLTAALLSHGHYDHCGGVPWLPEKTRIICHPAISQPRFAALTFAGIRAKFKKLSVDVDYSRFIQEPTSTPVDISARFMWSGEISTPSPKAYGVLGDPAHSTDYIQDEGVLIYKSTQGLVIITGCGHKGIVNIVRHCQKITGITRIHAIVGGLHLRSASPWTLWKIRRFLRKEKPTYIFACHCTGWWGKLWLPSLRSPATGEVVIIPE</sequence>
<evidence type="ECO:0000313" key="3">
    <source>
        <dbReference type="Proteomes" id="UP001174867"/>
    </source>
</evidence>
<evidence type="ECO:0000313" key="2">
    <source>
        <dbReference type="EMBL" id="MDN8600099.1"/>
    </source>
</evidence>
<dbReference type="RefSeq" id="WP_301699167.1">
    <property type="nucleotide sequence ID" value="NZ_JAUJYW010000004.1"/>
</dbReference>
<protein>
    <submittedName>
        <fullName evidence="2">MBL fold metallo-hydrolase</fullName>
    </submittedName>
</protein>
<feature type="domain" description="Metallo-beta-lactamase" evidence="1">
    <location>
        <begin position="27"/>
        <end position="188"/>
    </location>
</feature>
<keyword evidence="3" id="KW-1185">Reference proteome</keyword>
<reference evidence="2 3" key="1">
    <citation type="submission" date="2023-07" db="EMBL/GenBank/DDBJ databases">
        <title>Citrobacter selenititolerans sp. nov., isolated from seleniferous soil.</title>
        <authorList>
            <person name="Zhang S."/>
            <person name="Li K."/>
            <person name="Peng J."/>
            <person name="Wang H."/>
            <person name="Sun J."/>
            <person name="Guo Y."/>
        </authorList>
    </citation>
    <scope>NUCLEOTIDE SEQUENCE [LARGE SCALE GENOMIC DNA]</scope>
    <source>
        <strain evidence="2 3">S2-9</strain>
    </source>
</reference>
<dbReference type="SMART" id="SM00849">
    <property type="entry name" value="Lactamase_B"/>
    <property type="match status" value="1"/>
</dbReference>
<dbReference type="InterPro" id="IPR001279">
    <property type="entry name" value="Metallo-B-lactamas"/>
</dbReference>
<dbReference type="Gene3D" id="3.60.15.10">
    <property type="entry name" value="Ribonuclease Z/Hydroxyacylglutathione hydrolase-like"/>
    <property type="match status" value="1"/>
</dbReference>
<dbReference type="SUPFAM" id="SSF56281">
    <property type="entry name" value="Metallo-hydrolase/oxidoreductase"/>
    <property type="match status" value="1"/>
</dbReference>
<organism evidence="2 3">
    <name type="scientific">Citrobacter enshiensis</name>
    <dbReference type="NCBI Taxonomy" id="2971264"/>
    <lineage>
        <taxon>Bacteria</taxon>
        <taxon>Pseudomonadati</taxon>
        <taxon>Pseudomonadota</taxon>
        <taxon>Gammaproteobacteria</taxon>
        <taxon>Enterobacterales</taxon>
        <taxon>Enterobacteriaceae</taxon>
        <taxon>Citrobacter</taxon>
    </lineage>
</organism>
<dbReference type="InterPro" id="IPR052926">
    <property type="entry name" value="Metallo-beta-lactamase_dom"/>
</dbReference>
<dbReference type="InterPro" id="IPR041712">
    <property type="entry name" value="DHPS-like_MBL-fold"/>
</dbReference>